<dbReference type="AlphaFoldDB" id="A0A3E1NNP3"/>
<proteinExistence type="predicted"/>
<dbReference type="NCBIfam" id="NF033709">
    <property type="entry name" value="PorV_fam"/>
    <property type="match status" value="1"/>
</dbReference>
<gene>
    <name evidence="3" type="ORF">DXN05_00755</name>
</gene>
<keyword evidence="1" id="KW-0732">Signal</keyword>
<evidence type="ECO:0000259" key="2">
    <source>
        <dbReference type="Pfam" id="PF19572"/>
    </source>
</evidence>
<accession>A0A3E1NNP3</accession>
<protein>
    <recommendedName>
        <fullName evidence="2">Type IX secretion system protein PorV domain-containing protein</fullName>
    </recommendedName>
</protein>
<reference evidence="3 4" key="1">
    <citation type="submission" date="2018-08" db="EMBL/GenBank/DDBJ databases">
        <title>Chitinophagaceae sp. K23C18032701, a novel bacterium isolated from forest soil.</title>
        <authorList>
            <person name="Wang C."/>
        </authorList>
    </citation>
    <scope>NUCLEOTIDE SEQUENCE [LARGE SCALE GENOMIC DNA]</scope>
    <source>
        <strain evidence="3 4">K23C18032701</strain>
    </source>
</reference>
<dbReference type="Gene3D" id="2.40.160.60">
    <property type="entry name" value="Outer membrane protein transport protein (OMPP1/FadL/TodX)"/>
    <property type="match status" value="1"/>
</dbReference>
<feature type="signal peptide" evidence="1">
    <location>
        <begin position="1"/>
        <end position="24"/>
    </location>
</feature>
<feature type="chain" id="PRO_5017835560" description="Type IX secretion system protein PorV domain-containing protein" evidence="1">
    <location>
        <begin position="25"/>
        <end position="368"/>
    </location>
</feature>
<dbReference type="Proteomes" id="UP000261284">
    <property type="component" value="Unassembled WGS sequence"/>
</dbReference>
<dbReference type="InterPro" id="IPR047799">
    <property type="entry name" value="T9SS_OM_PorV"/>
</dbReference>
<comment type="caution">
    <text evidence="3">The sequence shown here is derived from an EMBL/GenBank/DDBJ whole genome shotgun (WGS) entry which is preliminary data.</text>
</comment>
<dbReference type="RefSeq" id="WP_116845307.1">
    <property type="nucleotide sequence ID" value="NZ_QTJU01000001.1"/>
</dbReference>
<dbReference type="OrthoDB" id="9758448at2"/>
<evidence type="ECO:0000313" key="3">
    <source>
        <dbReference type="EMBL" id="RFM29549.1"/>
    </source>
</evidence>
<sequence>MKRIKMNRCTLFILAGFVLSSAHAQKSAINATTTAVPFLKISPDARSGGMGDAGIGLSADANSVFYNGAKTVFAASKAGIAATYTPWMKDIADDMYMATLAGYKQLDEEQALTGSVRYFNLGNCNVINYNGDLLSTAHPREYAFDLGYARKISRVFSAGVALRYIHSKLATGSLNGSSYKAGTAVAADLSVFYNGVKENGGGWTAGFSLSNLGSKIGYTNDNTRKDFLPANLGIGTAYTDVWDDQNRFTIALDVNKSLVPKVPDATESMNAYYNKGVIDGVFNSFNNNAWSMGLGMEYAYDQRLFVRGGYSTQTYAAGNWQYVTTGLGLRYDIATINFSYFIPTGDKVNRNPLANTIRFGVLFQLYGK</sequence>
<organism evidence="3 4">
    <name type="scientific">Deminuibacter soli</name>
    <dbReference type="NCBI Taxonomy" id="2291815"/>
    <lineage>
        <taxon>Bacteria</taxon>
        <taxon>Pseudomonadati</taxon>
        <taxon>Bacteroidota</taxon>
        <taxon>Chitinophagia</taxon>
        <taxon>Chitinophagales</taxon>
        <taxon>Chitinophagaceae</taxon>
        <taxon>Deminuibacter</taxon>
    </lineage>
</organism>
<name>A0A3E1NNP3_9BACT</name>
<evidence type="ECO:0000256" key="1">
    <source>
        <dbReference type="SAM" id="SignalP"/>
    </source>
</evidence>
<dbReference type="EMBL" id="QTJU01000001">
    <property type="protein sequence ID" value="RFM29549.1"/>
    <property type="molecule type" value="Genomic_DNA"/>
</dbReference>
<feature type="domain" description="Type IX secretion system protein PorV" evidence="2">
    <location>
        <begin position="29"/>
        <end position="262"/>
    </location>
</feature>
<dbReference type="InterPro" id="IPR045741">
    <property type="entry name" value="PorV"/>
</dbReference>
<evidence type="ECO:0000313" key="4">
    <source>
        <dbReference type="Proteomes" id="UP000261284"/>
    </source>
</evidence>
<keyword evidence="4" id="KW-1185">Reference proteome</keyword>
<dbReference type="Pfam" id="PF19572">
    <property type="entry name" value="PorV"/>
    <property type="match status" value="1"/>
</dbReference>
<dbReference type="NCBIfam" id="NF033710">
    <property type="entry name" value="T9SS_OM_PorV"/>
    <property type="match status" value="1"/>
</dbReference>